<dbReference type="Proteomes" id="UP000631312">
    <property type="component" value="Unassembled WGS sequence"/>
</dbReference>
<sequence>MPVTDDATVMAWEDGERERWLSRTAALGHGPEQPGWADAVDAAKDLTDLKSRQVSWLLAEGPEATARKLLGKTDEMRYRVPHRIDLSRVAVARLGVDALPLAVAGTAYSADQLGVLLLPFRGPEPARLVAGWLRQLGSARAWARLWLERHAENAARALVPATIGRAGAGRRNAEDAVRHLASIGHGPMLIKTAEGYGTGVHAAVIALVGADDGVLTPVPPLFSTPARAARRVKVPSWLDLGELPKIVLAGGGIMSAEDTGRLILALTSSRLADPPEPAPGDPEGPLGRPVAVESWEAAQPMVAPPTPEAAKLIAECDRQSVAEFGRAMLDAWISGGLPPSEAWVVVAQAHLGDDATVEHLAPKVRAWPQDSRHQRAIEGYAVLCAIGSDTAMRHLLAIEQRMTPGSRNQRLRVYLAQAAAGRGLTVAQVADRLAPTLGLDAGITLDYGPRSFPVVTDEHLTAFVQGPTGKLLARLPKPGVRDTRPEAYPWFLQFKKDLRAAAAVQLVRLERDMFARYERPARDLPGFLLPHPILGPIARRLLWGEYDAGDRLIRAVRVAEDGSLADLDDDTVTVDGDARLRIVHPAELGDDLTAWARVFADYEIMQPFPQVNRPAVVLTEAERAATSLPGFGPVRNNRFEEPVNGRWHGEGHGTSHSPYTRLWTELPGGLTLLAELDKPVSTSSYDPGSEHRITEIWVDEAQSDHFGAARRIPFGDGDPVALSEALVELYSLRG</sequence>
<dbReference type="EMBL" id="BOMP01000059">
    <property type="protein sequence ID" value="GIE41071.1"/>
    <property type="molecule type" value="Genomic_DNA"/>
</dbReference>
<dbReference type="InterPro" id="IPR025406">
    <property type="entry name" value="DUF4132"/>
</dbReference>
<keyword evidence="3" id="KW-1185">Reference proteome</keyword>
<accession>A0ABQ4AJI9</accession>
<organism evidence="2 3">
    <name type="scientific">Actinoplanes lobatus</name>
    <dbReference type="NCBI Taxonomy" id="113568"/>
    <lineage>
        <taxon>Bacteria</taxon>
        <taxon>Bacillati</taxon>
        <taxon>Actinomycetota</taxon>
        <taxon>Actinomycetes</taxon>
        <taxon>Micromonosporales</taxon>
        <taxon>Micromonosporaceae</taxon>
        <taxon>Actinoplanes</taxon>
    </lineage>
</organism>
<evidence type="ECO:0000313" key="3">
    <source>
        <dbReference type="Proteomes" id="UP000631312"/>
    </source>
</evidence>
<comment type="caution">
    <text evidence="2">The sequence shown here is derived from an EMBL/GenBank/DDBJ whole genome shotgun (WGS) entry which is preliminary data.</text>
</comment>
<evidence type="ECO:0000313" key="2">
    <source>
        <dbReference type="EMBL" id="GIE41071.1"/>
    </source>
</evidence>
<evidence type="ECO:0000259" key="1">
    <source>
        <dbReference type="Pfam" id="PF13569"/>
    </source>
</evidence>
<proteinExistence type="predicted"/>
<gene>
    <name evidence="2" type="ORF">Alo02nite_39690</name>
</gene>
<protein>
    <recommendedName>
        <fullName evidence="1">DUF4132 domain-containing protein</fullName>
    </recommendedName>
</protein>
<reference evidence="2 3" key="1">
    <citation type="submission" date="2021-01" db="EMBL/GenBank/DDBJ databases">
        <title>Whole genome shotgun sequence of Actinoplanes lobatus NBRC 12513.</title>
        <authorList>
            <person name="Komaki H."/>
            <person name="Tamura T."/>
        </authorList>
    </citation>
    <scope>NUCLEOTIDE SEQUENCE [LARGE SCALE GENOMIC DNA]</scope>
    <source>
        <strain evidence="2 3">NBRC 12513</strain>
    </source>
</reference>
<dbReference type="Pfam" id="PF13569">
    <property type="entry name" value="DUF4132"/>
    <property type="match status" value="1"/>
</dbReference>
<feature type="domain" description="DUF4132" evidence="1">
    <location>
        <begin position="469"/>
        <end position="631"/>
    </location>
</feature>
<name>A0ABQ4AJI9_9ACTN</name>